<organism evidence="3 4">
    <name type="scientific">Methylobacterium gossipiicola</name>
    <dbReference type="NCBI Taxonomy" id="582675"/>
    <lineage>
        <taxon>Bacteria</taxon>
        <taxon>Pseudomonadati</taxon>
        <taxon>Pseudomonadota</taxon>
        <taxon>Alphaproteobacteria</taxon>
        <taxon>Hyphomicrobiales</taxon>
        <taxon>Methylobacteriaceae</taxon>
        <taxon>Methylobacterium</taxon>
    </lineage>
</organism>
<sequence>MSEKLSAAAAAAASVRAAMLDPSKLAGPRQTKTPLPFVQRLAGGEMQSWCVTTDLQAVLTPLLSHPISPPCQRAVERAIVAVSIVTIARAERVLRREALRRDLPPGVCPVLRAAADVLPFHMAELGCRVSAARIASMALANAHLAVQTGRLDRAFLLFRHALFRAEEADHGRGEDAELAQGPLYQFLEAFDERAGLWLQTMTAFESADRMVEDEHDILRGGVGMVAPPPSDLAVLDLILGQAREAKVAAASGRTLVVFPTMGHLPTPSKSTSDRGDSPRAIAEPWAGKGMPLTPAPDPSPFAARLRALFPWAESVIETFAGDLVGAPYAAVRPRILLGPPGCGKTAFARAVLEAAELDVTVYGCAGQMDGGAFAGTSRQWGSWRPSTPAQGCLRHGKASHGIVVDEVEKAGDSRRWGRLDETILPFLERGSTARAIHDPAFETALDLSAVSYVLTANSLGGVSTALLDRCQVLTWPAPRAEDLPVVAAGILAEIRRDRGLDTAWCPDLDGEEMGMIPWVGGSMRPLRRMVEAVVASRELEARRRPN</sequence>
<dbReference type="RefSeq" id="WP_091972198.1">
    <property type="nucleotide sequence ID" value="NZ_FOPM01000012.1"/>
</dbReference>
<dbReference type="EMBL" id="FOPM01000012">
    <property type="protein sequence ID" value="SFG82390.1"/>
    <property type="molecule type" value="Genomic_DNA"/>
</dbReference>
<evidence type="ECO:0000313" key="4">
    <source>
        <dbReference type="Proteomes" id="UP000199229"/>
    </source>
</evidence>
<dbReference type="OrthoDB" id="5297432at2"/>
<protein>
    <submittedName>
        <fullName evidence="3">ATPase family associated with various cellular activities (AAA)</fullName>
    </submittedName>
</protein>
<dbReference type="GO" id="GO:0016887">
    <property type="term" value="F:ATP hydrolysis activity"/>
    <property type="evidence" value="ECO:0007669"/>
    <property type="project" value="InterPro"/>
</dbReference>
<dbReference type="STRING" id="582675.SAMN05192565_112103"/>
<accession>A0A1I2UZM9</accession>
<dbReference type="GO" id="GO:0005524">
    <property type="term" value="F:ATP binding"/>
    <property type="evidence" value="ECO:0007669"/>
    <property type="project" value="InterPro"/>
</dbReference>
<dbReference type="Proteomes" id="UP000199229">
    <property type="component" value="Unassembled WGS sequence"/>
</dbReference>
<gene>
    <name evidence="3" type="ORF">SAMN05192565_112103</name>
</gene>
<keyword evidence="4" id="KW-1185">Reference proteome</keyword>
<dbReference type="Gene3D" id="3.40.50.300">
    <property type="entry name" value="P-loop containing nucleotide triphosphate hydrolases"/>
    <property type="match status" value="1"/>
</dbReference>
<proteinExistence type="predicted"/>
<dbReference type="InterPro" id="IPR027417">
    <property type="entry name" value="P-loop_NTPase"/>
</dbReference>
<feature type="domain" description="ATPase AAA-type core" evidence="2">
    <location>
        <begin position="335"/>
        <end position="472"/>
    </location>
</feature>
<evidence type="ECO:0000256" key="1">
    <source>
        <dbReference type="SAM" id="MobiDB-lite"/>
    </source>
</evidence>
<dbReference type="AlphaFoldDB" id="A0A1I2UZM9"/>
<name>A0A1I2UZM9_9HYPH</name>
<feature type="region of interest" description="Disordered" evidence="1">
    <location>
        <begin position="264"/>
        <end position="297"/>
    </location>
</feature>
<reference evidence="4" key="1">
    <citation type="submission" date="2016-10" db="EMBL/GenBank/DDBJ databases">
        <authorList>
            <person name="Varghese N."/>
            <person name="Submissions S."/>
        </authorList>
    </citation>
    <scope>NUCLEOTIDE SEQUENCE [LARGE SCALE GENOMIC DNA]</scope>
    <source>
        <strain evidence="4">Gh-105</strain>
    </source>
</reference>
<dbReference type="SUPFAM" id="SSF52540">
    <property type="entry name" value="P-loop containing nucleoside triphosphate hydrolases"/>
    <property type="match status" value="1"/>
</dbReference>
<dbReference type="Pfam" id="PF00004">
    <property type="entry name" value="AAA"/>
    <property type="match status" value="1"/>
</dbReference>
<evidence type="ECO:0000259" key="2">
    <source>
        <dbReference type="Pfam" id="PF00004"/>
    </source>
</evidence>
<evidence type="ECO:0000313" key="3">
    <source>
        <dbReference type="EMBL" id="SFG82390.1"/>
    </source>
</evidence>
<dbReference type="InterPro" id="IPR003959">
    <property type="entry name" value="ATPase_AAA_core"/>
</dbReference>